<sequence length="106" mass="12040">MATDLADQCPDVGPPMQKLIPHTRASFKIQNNGDLLQDVIPKSHLASFKLTENEMKLIKPEDIEESERLLDEKKGQRQRLGGLIRAMDEAKKSVKRNGDIEEEKED</sequence>
<evidence type="ECO:0000313" key="2">
    <source>
        <dbReference type="EMBL" id="EPB79421.1"/>
    </source>
</evidence>
<dbReference type="EMBL" id="KE124794">
    <property type="protein sequence ID" value="EPB79421.1"/>
    <property type="molecule type" value="Genomic_DNA"/>
</dbReference>
<feature type="compositionally biased region" description="Basic and acidic residues" evidence="1">
    <location>
        <begin position="86"/>
        <end position="99"/>
    </location>
</feature>
<evidence type="ECO:0000256" key="1">
    <source>
        <dbReference type="SAM" id="MobiDB-lite"/>
    </source>
</evidence>
<protein>
    <submittedName>
        <fullName evidence="2">Uncharacterized protein</fullName>
    </submittedName>
</protein>
<dbReference type="AlphaFoldDB" id="A0A0D6MA65"/>
<dbReference type="Proteomes" id="UP000054495">
    <property type="component" value="Unassembled WGS sequence"/>
</dbReference>
<accession>A0A0D6MA65</accession>
<feature type="region of interest" description="Disordered" evidence="1">
    <location>
        <begin position="69"/>
        <end position="106"/>
    </location>
</feature>
<reference evidence="2 3" key="1">
    <citation type="submission" date="2013-05" db="EMBL/GenBank/DDBJ databases">
        <title>Draft genome of the parasitic nematode Anyclostoma ceylanicum.</title>
        <authorList>
            <person name="Mitreva M."/>
        </authorList>
    </citation>
    <scope>NUCLEOTIDE SEQUENCE [LARGE SCALE GENOMIC DNA]</scope>
</reference>
<evidence type="ECO:0000313" key="3">
    <source>
        <dbReference type="Proteomes" id="UP000054495"/>
    </source>
</evidence>
<gene>
    <name evidence="2" type="ORF">ANCCEY_01471</name>
</gene>
<name>A0A0D6MA65_9BILA</name>
<keyword evidence="3" id="KW-1185">Reference proteome</keyword>
<proteinExistence type="predicted"/>
<organism evidence="2 3">
    <name type="scientific">Ancylostoma ceylanicum</name>
    <dbReference type="NCBI Taxonomy" id="53326"/>
    <lineage>
        <taxon>Eukaryota</taxon>
        <taxon>Metazoa</taxon>
        <taxon>Ecdysozoa</taxon>
        <taxon>Nematoda</taxon>
        <taxon>Chromadorea</taxon>
        <taxon>Rhabditida</taxon>
        <taxon>Rhabditina</taxon>
        <taxon>Rhabditomorpha</taxon>
        <taxon>Strongyloidea</taxon>
        <taxon>Ancylostomatidae</taxon>
        <taxon>Ancylostomatinae</taxon>
        <taxon>Ancylostoma</taxon>
    </lineage>
</organism>